<keyword evidence="3" id="KW-1185">Reference proteome</keyword>
<dbReference type="GeneID" id="47722205"/>
<dbReference type="Proteomes" id="UP000231564">
    <property type="component" value="Chromosome MARIT"/>
</dbReference>
<dbReference type="STRING" id="1349785.GCA_000509405_00659"/>
<dbReference type="KEGG" id="tmar:MARIT_0615"/>
<gene>
    <name evidence="2" type="ORF">MARIT_0615</name>
</gene>
<evidence type="ECO:0008006" key="4">
    <source>
        <dbReference type="Google" id="ProtNLM"/>
    </source>
</evidence>
<accession>A0A2H1E773</accession>
<reference evidence="2 3" key="1">
    <citation type="submission" date="2016-11" db="EMBL/GenBank/DDBJ databases">
        <authorList>
            <person name="Jaros S."/>
            <person name="Januszkiewicz K."/>
            <person name="Wedrychowicz H."/>
        </authorList>
    </citation>
    <scope>NUCLEOTIDE SEQUENCE [LARGE SCALE GENOMIC DNA]</scope>
    <source>
        <strain evidence="2">NCIMB 2154T</strain>
    </source>
</reference>
<feature type="signal peptide" evidence="1">
    <location>
        <begin position="1"/>
        <end position="21"/>
    </location>
</feature>
<dbReference type="PANTHER" id="PTHR33706:SF1">
    <property type="entry name" value="TPR REPEAT PROTEIN"/>
    <property type="match status" value="1"/>
</dbReference>
<dbReference type="Gene3D" id="2.20.110.10">
    <property type="entry name" value="Histone H3 K4-specific methyltransferase SET7/9 N-terminal domain"/>
    <property type="match status" value="2"/>
</dbReference>
<dbReference type="RefSeq" id="WP_100210710.1">
    <property type="nucleotide sequence ID" value="NZ_CP138495.1"/>
</dbReference>
<keyword evidence="1" id="KW-0732">Signal</keyword>
<evidence type="ECO:0000313" key="3">
    <source>
        <dbReference type="Proteomes" id="UP000231564"/>
    </source>
</evidence>
<dbReference type="AlphaFoldDB" id="A0A2H1E773"/>
<evidence type="ECO:0000256" key="1">
    <source>
        <dbReference type="SAM" id="SignalP"/>
    </source>
</evidence>
<proteinExistence type="predicted"/>
<feature type="chain" id="PRO_5013950704" description="Toxin-antitoxin system YwqK family antitoxin" evidence="1">
    <location>
        <begin position="22"/>
        <end position="164"/>
    </location>
</feature>
<dbReference type="SUPFAM" id="SSF82185">
    <property type="entry name" value="Histone H3 K4-specific methyltransferase SET7/9 N-terminal domain"/>
    <property type="match status" value="1"/>
</dbReference>
<evidence type="ECO:0000313" key="2">
    <source>
        <dbReference type="EMBL" id="SFZ80497.1"/>
    </source>
</evidence>
<dbReference type="InterPro" id="IPR011652">
    <property type="entry name" value="MORN_2"/>
</dbReference>
<dbReference type="PANTHER" id="PTHR33706">
    <property type="entry name" value="MORN VARIANT REPEAT PROTEIN"/>
    <property type="match status" value="1"/>
</dbReference>
<name>A0A2H1E773_9FLAO</name>
<dbReference type="OrthoDB" id="7342920at2"/>
<organism evidence="2 3">
    <name type="scientific">Tenacibaculum maritimum NCIMB 2154</name>
    <dbReference type="NCBI Taxonomy" id="1349785"/>
    <lineage>
        <taxon>Bacteria</taxon>
        <taxon>Pseudomonadati</taxon>
        <taxon>Bacteroidota</taxon>
        <taxon>Flavobacteriia</taxon>
        <taxon>Flavobacteriales</taxon>
        <taxon>Flavobacteriaceae</taxon>
        <taxon>Tenacibaculum</taxon>
    </lineage>
</organism>
<protein>
    <recommendedName>
        <fullName evidence="4">Toxin-antitoxin system YwqK family antitoxin</fullName>
    </recommendedName>
</protein>
<sequence>MKNSKTLIGIILFFLATTVNAQETIWFDANWNATTKDKAVFYRPAPQKKGNGFWIVDYYINGTVQMEGFSTVSTPNEEKFDGLILYYHPNGKTFHKANYQNGELEGKRDVYYETGELKETGKYTNGKRDGVWKTYYKNGKIKKKGKYRNGEKIGVWKTFYKNVY</sequence>
<dbReference type="EMBL" id="LT634361">
    <property type="protein sequence ID" value="SFZ80497.1"/>
    <property type="molecule type" value="Genomic_DNA"/>
</dbReference>
<dbReference type="Pfam" id="PF07661">
    <property type="entry name" value="MORN_2"/>
    <property type="match status" value="3"/>
</dbReference>